<accession>A0ABX6LHQ8</accession>
<dbReference type="EMBL" id="CP051204">
    <property type="protein sequence ID" value="QJB39367.1"/>
    <property type="molecule type" value="Genomic_DNA"/>
</dbReference>
<sequence length="97" mass="10975">MATLSKTTTDHEEIKQWVEGRKGKPAQVEGTGDKGGPGVLRIDFPGNDSGRLEEISWDDFFEKFDQEKLAFLYQDETADGKTSYFNKLVNRDEASKK</sequence>
<protein>
    <recommendedName>
        <fullName evidence="4">1,4-alpha-glucan branching enzyme</fullName>
    </recommendedName>
</protein>
<reference evidence="2 3" key="2">
    <citation type="submission" date="2020-09" db="EMBL/GenBank/DDBJ databases">
        <authorList>
            <person name="Kittiwongwattana C."/>
        </authorList>
    </citation>
    <scope>NUCLEOTIDE SEQUENCE [LARGE SCALE GENOMIC DNA]</scope>
    <source>
        <strain evidence="2 3">1303</strain>
    </source>
</reference>
<organism evidence="2 3">
    <name type="scientific">Chitinophaga oryzae</name>
    <dbReference type="NCBI Taxonomy" id="2725414"/>
    <lineage>
        <taxon>Bacteria</taxon>
        <taxon>Pseudomonadati</taxon>
        <taxon>Bacteroidota</taxon>
        <taxon>Chitinophagia</taxon>
        <taxon>Chitinophagales</taxon>
        <taxon>Chitinophagaceae</taxon>
        <taxon>Chitinophaga</taxon>
    </lineage>
</organism>
<name>A0ABX6LHQ8_9BACT</name>
<feature type="region of interest" description="Disordered" evidence="1">
    <location>
        <begin position="1"/>
        <end position="45"/>
    </location>
</feature>
<feature type="compositionally biased region" description="Basic and acidic residues" evidence="1">
    <location>
        <begin position="8"/>
        <end position="22"/>
    </location>
</feature>
<evidence type="ECO:0000313" key="3">
    <source>
        <dbReference type="Proteomes" id="UP000503144"/>
    </source>
</evidence>
<evidence type="ECO:0000256" key="1">
    <source>
        <dbReference type="SAM" id="MobiDB-lite"/>
    </source>
</evidence>
<evidence type="ECO:0008006" key="4">
    <source>
        <dbReference type="Google" id="ProtNLM"/>
    </source>
</evidence>
<reference evidence="3" key="1">
    <citation type="submission" date="2020-04" db="EMBL/GenBank/DDBJ databases">
        <authorList>
            <person name="Kittiwongwattana C."/>
        </authorList>
    </citation>
    <scope>NUCLEOTIDE SEQUENCE [LARGE SCALE GENOMIC DNA]</scope>
    <source>
        <strain evidence="3">1303</strain>
    </source>
</reference>
<dbReference type="RefSeq" id="WP_168861119.1">
    <property type="nucleotide sequence ID" value="NZ_CP051204.2"/>
</dbReference>
<keyword evidence="3" id="KW-1185">Reference proteome</keyword>
<proteinExistence type="predicted"/>
<evidence type="ECO:0000313" key="2">
    <source>
        <dbReference type="EMBL" id="QJB39367.1"/>
    </source>
</evidence>
<gene>
    <name evidence="2" type="ORF">HF324_16470</name>
</gene>
<dbReference type="Proteomes" id="UP000503144">
    <property type="component" value="Chromosome"/>
</dbReference>